<evidence type="ECO:0000313" key="2">
    <source>
        <dbReference type="Proteomes" id="UP000318336"/>
    </source>
</evidence>
<dbReference type="Proteomes" id="UP000318336">
    <property type="component" value="Unassembled WGS sequence"/>
</dbReference>
<dbReference type="OrthoDB" id="5144898at2"/>
<keyword evidence="2" id="KW-1185">Reference proteome</keyword>
<dbReference type="AlphaFoldDB" id="A0A542XCF6"/>
<gene>
    <name evidence="1" type="ORF">FB554_1673</name>
</gene>
<reference evidence="1 2" key="1">
    <citation type="submission" date="2019-06" db="EMBL/GenBank/DDBJ databases">
        <title>Sequencing the genomes of 1000 actinobacteria strains.</title>
        <authorList>
            <person name="Klenk H.-P."/>
        </authorList>
    </citation>
    <scope>NUCLEOTIDE SEQUENCE [LARGE SCALE GENOMIC DNA]</scope>
    <source>
        <strain evidence="1 2">DSM 24617</strain>
    </source>
</reference>
<proteinExistence type="predicted"/>
<organism evidence="1 2">
    <name type="scientific">Barrientosiimonas humi</name>
    <dbReference type="NCBI Taxonomy" id="999931"/>
    <lineage>
        <taxon>Bacteria</taxon>
        <taxon>Bacillati</taxon>
        <taxon>Actinomycetota</taxon>
        <taxon>Actinomycetes</taxon>
        <taxon>Micrococcales</taxon>
        <taxon>Dermacoccaceae</taxon>
        <taxon>Barrientosiimonas</taxon>
    </lineage>
</organism>
<dbReference type="RefSeq" id="WP_142005524.1">
    <property type="nucleotide sequence ID" value="NZ_CAJTBP010000001.1"/>
</dbReference>
<accession>A0A542XCF6</accession>
<sequence length="171" mass="19115">MLGRRKDTLPKDVRDALGLGRREQAIAWARDDTTEAYVVATTFRIVAVRGDGTVTTDRPWHLVDAGHWDADTWTLTASWVDGARAAQWTFKEGENRMPETFRERVQATVVAVEPLALPGPRRAGRVVLRKDLAAQEVFVQEVLGRGTPADDPEVRARVAQLREFLQEQAGL</sequence>
<name>A0A542XCF6_9MICO</name>
<evidence type="ECO:0000313" key="1">
    <source>
        <dbReference type="EMBL" id="TQL33523.1"/>
    </source>
</evidence>
<protein>
    <submittedName>
        <fullName evidence="1">Uncharacterized protein</fullName>
    </submittedName>
</protein>
<comment type="caution">
    <text evidence="1">The sequence shown here is derived from an EMBL/GenBank/DDBJ whole genome shotgun (WGS) entry which is preliminary data.</text>
</comment>
<dbReference type="EMBL" id="VFOK01000001">
    <property type="protein sequence ID" value="TQL33523.1"/>
    <property type="molecule type" value="Genomic_DNA"/>
</dbReference>